<evidence type="ECO:0000313" key="13">
    <source>
        <dbReference type="EMBL" id="GDZ83101.1"/>
    </source>
</evidence>
<evidence type="ECO:0000256" key="11">
    <source>
        <dbReference type="HAMAP-Rule" id="MF_01145"/>
    </source>
</evidence>
<organism evidence="13 14">
    <name type="scientific">Leuconostoc citreum</name>
    <dbReference type="NCBI Taxonomy" id="33964"/>
    <lineage>
        <taxon>Bacteria</taxon>
        <taxon>Bacillati</taxon>
        <taxon>Bacillota</taxon>
        <taxon>Bacilli</taxon>
        <taxon>Lactobacillales</taxon>
        <taxon>Lactobacillaceae</taxon>
        <taxon>Leuconostoc</taxon>
    </lineage>
</organism>
<dbReference type="PANTHER" id="PTHR47245">
    <property type="entry name" value="PEPTIDYLPROLYL ISOMERASE"/>
    <property type="match status" value="1"/>
</dbReference>
<dbReference type="Proteomes" id="UP000323274">
    <property type="component" value="Unassembled WGS sequence"/>
</dbReference>
<dbReference type="GO" id="GO:0006457">
    <property type="term" value="P:protein folding"/>
    <property type="evidence" value="ECO:0007669"/>
    <property type="project" value="UniProtKB-UniRule"/>
</dbReference>
<proteinExistence type="inferred from homology"/>
<reference evidence="13 14" key="1">
    <citation type="submission" date="2019-04" db="EMBL/GenBank/DDBJ databases">
        <title>A pseudo-fructophilic Leuconostoc citreum strain F192-5 isolated from peel of satsuma mandarin: the first report for isolation and characterization of strain-dependent fructophilic-like characteristics.</title>
        <authorList>
            <person name="Maeno S."/>
            <person name="Tanizawa Y."/>
            <person name="Kajikawa A."/>
            <person name="Kanesaki Y."/>
            <person name="Kubota E."/>
            <person name="Arita M."/>
            <person name="Leon D."/>
            <person name="Endo A."/>
        </authorList>
    </citation>
    <scope>NUCLEOTIDE SEQUENCE [LARGE SCALE GENOMIC DNA]</scope>
    <source>
        <strain evidence="13 14">F192-5</strain>
    </source>
</reference>
<keyword evidence="10" id="KW-0449">Lipoprotein</keyword>
<evidence type="ECO:0000256" key="6">
    <source>
        <dbReference type="ARBA" id="ARBA00023110"/>
    </source>
</evidence>
<dbReference type="InterPro" id="IPR050245">
    <property type="entry name" value="PrsA_foldase"/>
</dbReference>
<keyword evidence="8" id="KW-0564">Palmitate</keyword>
<keyword evidence="7 11" id="KW-0472">Membrane</keyword>
<dbReference type="InterPro" id="IPR046357">
    <property type="entry name" value="PPIase_dom_sf"/>
</dbReference>
<dbReference type="GO" id="GO:0005886">
    <property type="term" value="C:plasma membrane"/>
    <property type="evidence" value="ECO:0007669"/>
    <property type="project" value="UniProtKB-SubCell"/>
</dbReference>
<dbReference type="SUPFAM" id="SSF54534">
    <property type="entry name" value="FKBP-like"/>
    <property type="match status" value="1"/>
</dbReference>
<evidence type="ECO:0000259" key="12">
    <source>
        <dbReference type="Pfam" id="PF00639"/>
    </source>
</evidence>
<dbReference type="InterPro" id="IPR023059">
    <property type="entry name" value="Foldase_PrsA"/>
</dbReference>
<evidence type="ECO:0000313" key="14">
    <source>
        <dbReference type="Proteomes" id="UP000323274"/>
    </source>
</evidence>
<evidence type="ECO:0000256" key="5">
    <source>
        <dbReference type="ARBA" id="ARBA00022729"/>
    </source>
</evidence>
<evidence type="ECO:0000256" key="3">
    <source>
        <dbReference type="ARBA" id="ARBA00006071"/>
    </source>
</evidence>
<evidence type="ECO:0000256" key="1">
    <source>
        <dbReference type="ARBA" id="ARBA00000971"/>
    </source>
</evidence>
<evidence type="ECO:0000256" key="7">
    <source>
        <dbReference type="ARBA" id="ARBA00023136"/>
    </source>
</evidence>
<protein>
    <recommendedName>
        <fullName evidence="11">Foldase protein PrsA</fullName>
        <ecNumber evidence="11">5.2.1.8</ecNumber>
    </recommendedName>
</protein>
<accession>A0A5A5TX83</accession>
<dbReference type="InterPro" id="IPR000297">
    <property type="entry name" value="PPIase_PpiC"/>
</dbReference>
<keyword evidence="5 11" id="KW-0732">Signal</keyword>
<comment type="similarity">
    <text evidence="3 11">Belongs to the PrsA family.</text>
</comment>
<dbReference type="AlphaFoldDB" id="A0A5A5TX83"/>
<evidence type="ECO:0000256" key="9">
    <source>
        <dbReference type="ARBA" id="ARBA00023235"/>
    </source>
</evidence>
<dbReference type="GO" id="GO:0003755">
    <property type="term" value="F:peptidyl-prolyl cis-trans isomerase activity"/>
    <property type="evidence" value="ECO:0007669"/>
    <property type="project" value="UniProtKB-UniRule"/>
</dbReference>
<dbReference type="EMBL" id="BJJW01000002">
    <property type="protein sequence ID" value="GDZ83101.1"/>
    <property type="molecule type" value="Genomic_DNA"/>
</dbReference>
<dbReference type="EC" id="5.2.1.8" evidence="11"/>
<evidence type="ECO:0000256" key="8">
    <source>
        <dbReference type="ARBA" id="ARBA00023139"/>
    </source>
</evidence>
<feature type="domain" description="PpiC" evidence="12">
    <location>
        <begin position="156"/>
        <end position="233"/>
    </location>
</feature>
<keyword evidence="9 11" id="KW-0413">Isomerase</keyword>
<comment type="function">
    <text evidence="11">Plays a major role in protein secretion by helping the post-translocational extracellular folding of several secreted proteins.</text>
</comment>
<dbReference type="HAMAP" id="MF_01145">
    <property type="entry name" value="Foldase_PrsA"/>
    <property type="match status" value="1"/>
</dbReference>
<dbReference type="SUPFAM" id="SSF109998">
    <property type="entry name" value="Triger factor/SurA peptide-binding domain-like"/>
    <property type="match status" value="1"/>
</dbReference>
<dbReference type="Gene3D" id="3.10.50.40">
    <property type="match status" value="1"/>
</dbReference>
<dbReference type="RefSeq" id="WP_004903610.1">
    <property type="nucleotide sequence ID" value="NZ_BJJW01000002.1"/>
</dbReference>
<evidence type="ECO:0000256" key="2">
    <source>
        <dbReference type="ARBA" id="ARBA00004193"/>
    </source>
</evidence>
<dbReference type="Pfam" id="PF00639">
    <property type="entry name" value="Rotamase"/>
    <property type="match status" value="1"/>
</dbReference>
<dbReference type="PANTHER" id="PTHR47245:SF1">
    <property type="entry name" value="FOLDASE PROTEIN PRSA"/>
    <property type="match status" value="1"/>
</dbReference>
<keyword evidence="4 11" id="KW-1003">Cell membrane</keyword>
<sequence>MRKFIWGLIIVIFGGGLIYLGFNSSKTLMTSDSGKITEKEFVADLKQSPAGQQEFANLVINKVLAKQYGGNVSKSDVQNAFDTQKAQYGDSFQSVLSSNNTNESQFKNNIKNNLIMKAAVKANYKVSDKQIEQAYKDYHQDTTVSLITAKDEDSSKKAIDALKSGDSWETVYKKYSTDKTYAKQNGQLPAFDSTSTSVDSAIQTAAFKIEKTGDYTTTPVTGSNGGFYVIQLNKTTNKPSMNSVRNKLSEQIVTSFLNDQKNTAKIQEIIGQILRKQNVSVKDTQLKNALNAYLTAGLSKAKK</sequence>
<keyword evidence="6 11" id="KW-0697">Rotamase</keyword>
<comment type="caution">
    <text evidence="13">The sequence shown here is derived from an EMBL/GenBank/DDBJ whole genome shotgun (WGS) entry which is preliminary data.</text>
</comment>
<dbReference type="InterPro" id="IPR027304">
    <property type="entry name" value="Trigger_fact/SurA_dom_sf"/>
</dbReference>
<comment type="catalytic activity">
    <reaction evidence="1 11">
        <text>[protein]-peptidylproline (omega=180) = [protein]-peptidylproline (omega=0)</text>
        <dbReference type="Rhea" id="RHEA:16237"/>
        <dbReference type="Rhea" id="RHEA-COMP:10747"/>
        <dbReference type="Rhea" id="RHEA-COMP:10748"/>
        <dbReference type="ChEBI" id="CHEBI:83833"/>
        <dbReference type="ChEBI" id="CHEBI:83834"/>
        <dbReference type="EC" id="5.2.1.8"/>
    </reaction>
</comment>
<name>A0A5A5TX83_LEUCI</name>
<evidence type="ECO:0000256" key="10">
    <source>
        <dbReference type="ARBA" id="ARBA00023288"/>
    </source>
</evidence>
<comment type="subcellular location">
    <subcellularLocation>
        <location evidence="2">Cell membrane</location>
        <topology evidence="2">Lipid-anchor</topology>
    </subcellularLocation>
</comment>
<evidence type="ECO:0000256" key="4">
    <source>
        <dbReference type="ARBA" id="ARBA00022475"/>
    </source>
</evidence>
<dbReference type="OMA" id="GDNFNTY"/>
<gene>
    <name evidence="13" type="primary">prsA_1</name>
    <name evidence="11" type="synonym">prsA</name>
    <name evidence="13" type="ORF">LCIT_03430</name>
</gene>